<evidence type="ECO:0000313" key="1">
    <source>
        <dbReference type="Proteomes" id="UP000235220"/>
    </source>
</evidence>
<proteinExistence type="predicted"/>
<gene>
    <name evidence="2" type="primary">LOC108985779</name>
</gene>
<dbReference type="Pfam" id="PF24626">
    <property type="entry name" value="SH3_Tf2-1"/>
    <property type="match status" value="1"/>
</dbReference>
<dbReference type="AlphaFoldDB" id="A0A2I4E2W6"/>
<dbReference type="PANTHER" id="PTHR46148:SF57">
    <property type="entry name" value="OS12G0499874 PROTEIN"/>
    <property type="match status" value="1"/>
</dbReference>
<dbReference type="Gramene" id="Jr01_16090_p1">
    <property type="protein sequence ID" value="cds.Jr01_16090_p1"/>
    <property type="gene ID" value="Jr01_16090"/>
</dbReference>
<reference evidence="2" key="1">
    <citation type="submission" date="2025-08" db="UniProtKB">
        <authorList>
            <consortium name="RefSeq"/>
        </authorList>
    </citation>
    <scope>IDENTIFICATION</scope>
    <source>
        <tissue evidence="2">Leaves</tissue>
    </source>
</reference>
<dbReference type="STRING" id="51240.A0A2I4E2W6"/>
<dbReference type="KEGG" id="jre:108985779"/>
<accession>A0A2I4E2W6</accession>
<dbReference type="Proteomes" id="UP000235220">
    <property type="component" value="Chromosome 1"/>
</dbReference>
<name>A0A2I4E2W6_JUGRE</name>
<dbReference type="PANTHER" id="PTHR46148">
    <property type="entry name" value="CHROMO DOMAIN-CONTAINING PROTEIN"/>
    <property type="match status" value="1"/>
</dbReference>
<dbReference type="GeneID" id="108985779"/>
<keyword evidence="1" id="KW-1185">Reference proteome</keyword>
<sequence>MAAIFIYQGTRLHFTSTNHPQSDGQTEVALYGAPPPTLIQYVDGTTHNEAVGMELKSRDEILIMLKKNLLDVQTVSQVSRSKLAARYCGSFKVLECIGEVAYKLELPPNSSVHPIFHVSRLKKYVGPNSQISPVLPLVDSHGIFKMELEAILDRRMTVVDNRPFIELLVKWRGVTKENSTWEPVEQLRAHYPDLVGKVFQREGQLLWSVQ</sequence>
<dbReference type="SMART" id="SM00298">
    <property type="entry name" value="CHROMO"/>
    <property type="match status" value="1"/>
</dbReference>
<organism evidence="1 2">
    <name type="scientific">Juglans regia</name>
    <name type="common">English walnut</name>
    <dbReference type="NCBI Taxonomy" id="51240"/>
    <lineage>
        <taxon>Eukaryota</taxon>
        <taxon>Viridiplantae</taxon>
        <taxon>Streptophyta</taxon>
        <taxon>Embryophyta</taxon>
        <taxon>Tracheophyta</taxon>
        <taxon>Spermatophyta</taxon>
        <taxon>Magnoliopsida</taxon>
        <taxon>eudicotyledons</taxon>
        <taxon>Gunneridae</taxon>
        <taxon>Pentapetalae</taxon>
        <taxon>rosids</taxon>
        <taxon>fabids</taxon>
        <taxon>Fagales</taxon>
        <taxon>Juglandaceae</taxon>
        <taxon>Juglans</taxon>
    </lineage>
</organism>
<dbReference type="SUPFAM" id="SSF54160">
    <property type="entry name" value="Chromo domain-like"/>
    <property type="match status" value="1"/>
</dbReference>
<dbReference type="Gene3D" id="2.40.50.40">
    <property type="match status" value="1"/>
</dbReference>
<dbReference type="Pfam" id="PF00385">
    <property type="entry name" value="Chromo"/>
    <property type="match status" value="1"/>
</dbReference>
<dbReference type="InterPro" id="IPR016197">
    <property type="entry name" value="Chromo-like_dom_sf"/>
</dbReference>
<dbReference type="InterPro" id="IPR000953">
    <property type="entry name" value="Chromo/chromo_shadow_dom"/>
</dbReference>
<protein>
    <submittedName>
        <fullName evidence="2">Uncharacterized protein LOC108985779</fullName>
    </submittedName>
</protein>
<dbReference type="InterPro" id="IPR023780">
    <property type="entry name" value="Chromo_domain"/>
</dbReference>
<dbReference type="RefSeq" id="XP_018813744.1">
    <property type="nucleotide sequence ID" value="XM_018958199.1"/>
</dbReference>
<dbReference type="OrthoDB" id="5554229at2759"/>
<dbReference type="InterPro" id="IPR056924">
    <property type="entry name" value="SH3_Tf2-1"/>
</dbReference>
<evidence type="ECO:0000313" key="2">
    <source>
        <dbReference type="RefSeq" id="XP_018813744.1"/>
    </source>
</evidence>
<dbReference type="PROSITE" id="PS50013">
    <property type="entry name" value="CHROMO_2"/>
    <property type="match status" value="1"/>
</dbReference>